<comment type="caution">
    <text evidence="1">The sequence shown here is derived from an EMBL/GenBank/DDBJ whole genome shotgun (WGS) entry which is preliminary data.</text>
</comment>
<reference evidence="1 2" key="1">
    <citation type="submission" date="2019-09" db="EMBL/GenBank/DDBJ databases">
        <title>Paraburkholderia podalyriae sp. nov., A South African Podalyria-associated rhizobium.</title>
        <authorList>
            <person name="Mavima L."/>
            <person name="Beukes C.W."/>
            <person name="Palmer M."/>
            <person name="De Meyer S.E."/>
            <person name="James E.K."/>
            <person name="Maluk M."/>
            <person name="Avontuur J.R."/>
            <person name="Chan W.Y."/>
            <person name="Venter S.N."/>
            <person name="Steenkamp E.T."/>
        </authorList>
    </citation>
    <scope>NUCLEOTIDE SEQUENCE [LARGE SCALE GENOMIC DNA]</scope>
    <source>
        <strain evidence="1 2">WC7.3b</strain>
    </source>
</reference>
<keyword evidence="2" id="KW-1185">Reference proteome</keyword>
<evidence type="ECO:0000313" key="2">
    <source>
        <dbReference type="Proteomes" id="UP000736373"/>
    </source>
</evidence>
<evidence type="ECO:0000313" key="1">
    <source>
        <dbReference type="EMBL" id="MBC8747469.1"/>
    </source>
</evidence>
<organism evidence="1 2">
    <name type="scientific">Paraburkholderia podalyriae</name>
    <dbReference type="NCBI Taxonomy" id="1938811"/>
    <lineage>
        <taxon>Bacteria</taxon>
        <taxon>Pseudomonadati</taxon>
        <taxon>Pseudomonadota</taxon>
        <taxon>Betaproteobacteria</taxon>
        <taxon>Burkholderiales</taxon>
        <taxon>Burkholderiaceae</taxon>
        <taxon>Paraburkholderia</taxon>
    </lineage>
</organism>
<dbReference type="RefSeq" id="WP_187634561.1">
    <property type="nucleotide sequence ID" value="NZ_VZQQ01000009.1"/>
</dbReference>
<accession>A0ABR7PM78</accession>
<name>A0ABR7PM78_9BURK</name>
<proteinExistence type="predicted"/>
<gene>
    <name evidence="1" type="ORF">F6X42_12890</name>
</gene>
<dbReference type="Proteomes" id="UP000736373">
    <property type="component" value="Unassembled WGS sequence"/>
</dbReference>
<protein>
    <submittedName>
        <fullName evidence="1">Uncharacterized protein</fullName>
    </submittedName>
</protein>
<dbReference type="EMBL" id="VZQQ01000009">
    <property type="protein sequence ID" value="MBC8747469.1"/>
    <property type="molecule type" value="Genomic_DNA"/>
</dbReference>
<sequence length="67" mass="7437">MCYQKPVQLLENLLEAVPLKPNDRGHTAMDDFDHFCAYTGCSEDLLGPQAFAWVKLAYIDAKTAASC</sequence>